<keyword evidence="5 17" id="KW-0597">Phosphoprotein</keyword>
<dbReference type="InterPro" id="IPR001610">
    <property type="entry name" value="PAC"/>
</dbReference>
<dbReference type="SUPFAM" id="SSF47384">
    <property type="entry name" value="Homodimeric domain of signal transducing histidine kinase"/>
    <property type="match status" value="1"/>
</dbReference>
<dbReference type="STRING" id="40754.THII_0331"/>
<dbReference type="SMART" id="SM00091">
    <property type="entry name" value="PAS"/>
    <property type="match status" value="5"/>
</dbReference>
<keyword evidence="4" id="KW-1003">Cell membrane</keyword>
<evidence type="ECO:0000259" key="19">
    <source>
        <dbReference type="PROSITE" id="PS50109"/>
    </source>
</evidence>
<evidence type="ECO:0000256" key="17">
    <source>
        <dbReference type="PROSITE-ProRule" id="PRU00169"/>
    </source>
</evidence>
<dbReference type="PANTHER" id="PTHR45339:SF1">
    <property type="entry name" value="HYBRID SIGNAL TRANSDUCTION HISTIDINE KINASE J"/>
    <property type="match status" value="1"/>
</dbReference>
<dbReference type="InterPro" id="IPR011006">
    <property type="entry name" value="CheY-like_superfamily"/>
</dbReference>
<dbReference type="SMART" id="SM00387">
    <property type="entry name" value="HATPase_c"/>
    <property type="match status" value="1"/>
</dbReference>
<evidence type="ECO:0000259" key="20">
    <source>
        <dbReference type="PROSITE" id="PS50110"/>
    </source>
</evidence>
<comment type="catalytic activity">
    <reaction evidence="1">
        <text>ATP + protein L-histidine = ADP + protein N-phospho-L-histidine.</text>
        <dbReference type="EC" id="2.7.13.3"/>
    </reaction>
</comment>
<evidence type="ECO:0000256" key="2">
    <source>
        <dbReference type="ARBA" id="ARBA00004651"/>
    </source>
</evidence>
<dbReference type="SMART" id="SM00086">
    <property type="entry name" value="PAC"/>
    <property type="match status" value="5"/>
</dbReference>
<sequence length="1713" mass="194967">MTHQLTLTQLQSEQILTSCSRRLLSSRYNEDPLTGILAELQQTLLVSRVSLFVNVDEIEPGFGARCTHQVISPSTPLNGFLNQRLVYQSGLSRWSILLLQGQIIQGHVSQFPASEQSVLHTLNIINVLIIPLEVEKQWYGFLELDDIDREWHDSEIRLLKLVIELMGIYFACRQQETYCREHENRYHSVVTAMQEGVVLQYANGQVGACNASAQQILELSAEQLIGLTAIDPSWRIIYEDGTPFPEPKMPSQITLRTGQSCSNVILGVQKPNGKLIWLSVNTQPLWQEGGNQPYAVVSTFTDITERKRIEDALALSEQRFRTIFNSAPVAFALTNQQGQLLQFNKTWLNLLGYTEPEMYLKSIFDLCHPQEVKQFHALIQDLNRGRINHYQTEIRLLHQNGTILWGNLSASTLRNNYDNREVVINIIMDITERKQIEEERDRLFNLSVDMQCVVGFDGFFKQLNPAWEHTLGWAKTQILSQPFLAYIHTEDQMATQHVFEQLLQGKTMLGFENRYRCQDNSYRWLSWNAYPLIEQKKFYAIIRDITERKQNEVALTEAHERLLTILDSLDSLVYVADLNNNELLYVNKYGQQTFGEVEGRLCWEILYQGREKSCVACSNTYLLTPEGEPDGVCSYEVQDQATSKWYLTRDRIIRWVDGRLVCLQIATDITERKRTEEALKISEQRYKAIVQDQTELICRYWPDGHLSFVNEAYCRYFNVTEAELIGSQFTPFISNNMQDVIREMMDSLSLAKPVVETENRAVLANGEVSWQHWIGRAMFNEHHELVEYQVVGRDITERKQAEAELLRAKETAEAATRAKSEFLANMSHEIRTPMNGVVGMTELLLNMDLTPKQREYAEIIHQSTDALQTLINDILDFSKIEAGKLTLELAPFDLESAVLEVARLLAMTAEAKGFELIVRYAPDTPRHVVGDAGRIRQILTNLVGNAIKFTQQGHVLIDVDYQLPVTDVANILIRIEDTGIGIPPDKLDIIFDEFTQADSTTTRKFGGTGLGLAISRQLVKMMNGEISVVSEVEQGSAFTFTLPLPLAPAEEIDRLATHFNSNTLTLPNITDLIRLQDSRVLIVDDNSVNQRILKEQLEDMKVRCTTVASGQAALYALLEAQQQQDPYWLAILDYLMPEMDGEQLGKQIKADNLIQDTVLVMLSSAGYQKESRQLQQVGFAAHLIKPLPQRQLQHTLLKLHAAFEQVQQPLEFITTEKIHPFQFKRHHNIFPNLPVLLVEDNEVNQMVAVNMLEQLGCLVTTVTTGVQALDKLKQQRFELIFMDIQMPEMDGFEATKRIREREAVTRPDKLSVIVAMTANAMQGDEERCLAAGMDDYIAKPISLERLLEILEKYCASNQLTTAIHKNITIKNSHNLNSPPTQSGDDIAFQPLISPALVAISPTRDKTENKKILLVEDNRVNSMIAINMLKELGYTVKLVENGKLAVDILASERYDLVLMDIRMPVMDGIQATQIIRQNYSQHMPIIAMTANYQPGDVRRYLAAGMNDCIPKPVKRERLHFIVEKYTSSSLFNLSPTPENDSQHFTQSSVERQAQKIKQIFSSPRHSKASQPEQSNKQSPSHFSEEIKAIVNEHRSTFMELPVFDVDQAKRISIGNPDILKRVVNRFAQDTPKQIEKLQTAIQADNQNDTERLAHSLKGSARSVGALRLGEIAFIAETVAKQGNLAQIKPLIALLTQEFQQLQALWEKTNWEILF</sequence>
<dbReference type="CDD" id="cd00130">
    <property type="entry name" value="PAS"/>
    <property type="match status" value="4"/>
</dbReference>
<feature type="modified residue" description="Phosphohistidine" evidence="16">
    <location>
        <position position="1653"/>
    </location>
</feature>
<keyword evidence="25" id="KW-1185">Reference proteome</keyword>
<dbReference type="SUPFAM" id="SSF52172">
    <property type="entry name" value="CheY-like"/>
    <property type="match status" value="3"/>
</dbReference>
<keyword evidence="12" id="KW-0902">Two-component regulatory system</keyword>
<dbReference type="PROSITE" id="PS50112">
    <property type="entry name" value="PAS"/>
    <property type="match status" value="2"/>
</dbReference>
<dbReference type="PROSITE" id="PS50894">
    <property type="entry name" value="HPT"/>
    <property type="match status" value="1"/>
</dbReference>
<evidence type="ECO:0000256" key="14">
    <source>
        <dbReference type="ARBA" id="ARBA00064003"/>
    </source>
</evidence>
<evidence type="ECO:0000313" key="24">
    <source>
        <dbReference type="EMBL" id="BAP54628.1"/>
    </source>
</evidence>
<dbReference type="InterPro" id="IPR003661">
    <property type="entry name" value="HisK_dim/P_dom"/>
</dbReference>
<gene>
    <name evidence="24" type="ORF">THII_0331</name>
</gene>
<evidence type="ECO:0000256" key="12">
    <source>
        <dbReference type="ARBA" id="ARBA00023012"/>
    </source>
</evidence>
<feature type="modified residue" description="4-aspartylphosphate" evidence="17">
    <location>
        <position position="1133"/>
    </location>
</feature>
<dbReference type="Pfam" id="PF08447">
    <property type="entry name" value="PAS_3"/>
    <property type="match status" value="1"/>
</dbReference>
<dbReference type="Gene3D" id="3.40.50.2300">
    <property type="match status" value="3"/>
</dbReference>
<feature type="domain" description="HPt" evidence="23">
    <location>
        <begin position="1614"/>
        <end position="1707"/>
    </location>
</feature>
<dbReference type="GO" id="GO:0005886">
    <property type="term" value="C:plasma membrane"/>
    <property type="evidence" value="ECO:0007669"/>
    <property type="project" value="UniProtKB-SubCell"/>
</dbReference>
<evidence type="ECO:0000256" key="8">
    <source>
        <dbReference type="ARBA" id="ARBA00022741"/>
    </source>
</evidence>
<dbReference type="Gene3D" id="3.30.450.20">
    <property type="entry name" value="PAS domain"/>
    <property type="match status" value="5"/>
</dbReference>
<dbReference type="CDD" id="cd17546">
    <property type="entry name" value="REC_hyHK_CKI1_RcsC-like"/>
    <property type="match status" value="2"/>
</dbReference>
<dbReference type="NCBIfam" id="TIGR00229">
    <property type="entry name" value="sensory_box"/>
    <property type="match status" value="5"/>
</dbReference>
<feature type="compositionally biased region" description="Polar residues" evidence="18">
    <location>
        <begin position="1560"/>
        <end position="1580"/>
    </location>
</feature>
<dbReference type="Gene3D" id="1.20.120.160">
    <property type="entry name" value="HPT domain"/>
    <property type="match status" value="1"/>
</dbReference>
<dbReference type="InterPro" id="IPR000700">
    <property type="entry name" value="PAS-assoc_C"/>
</dbReference>
<dbReference type="InterPro" id="IPR008207">
    <property type="entry name" value="Sig_transdc_His_kin_Hpt_dom"/>
</dbReference>
<proteinExistence type="predicted"/>
<feature type="domain" description="PAC" evidence="22">
    <location>
        <begin position="755"/>
        <end position="807"/>
    </location>
</feature>
<dbReference type="GO" id="GO:0000155">
    <property type="term" value="F:phosphorelay sensor kinase activity"/>
    <property type="evidence" value="ECO:0007669"/>
    <property type="project" value="InterPro"/>
</dbReference>
<keyword evidence="6" id="KW-0808">Transferase</keyword>
<feature type="region of interest" description="Disordered" evidence="18">
    <location>
        <begin position="1560"/>
        <end position="1581"/>
    </location>
</feature>
<dbReference type="InterPro" id="IPR036890">
    <property type="entry name" value="HATPase_C_sf"/>
</dbReference>
<keyword evidence="13" id="KW-0472">Membrane</keyword>
<dbReference type="PROSITE" id="PS50109">
    <property type="entry name" value="HIS_KIN"/>
    <property type="match status" value="1"/>
</dbReference>
<feature type="modified residue" description="4-aspartylphosphate" evidence="17">
    <location>
        <position position="1459"/>
    </location>
</feature>
<dbReference type="Gene3D" id="3.30.565.10">
    <property type="entry name" value="Histidine kinase-like ATPase, C-terminal domain"/>
    <property type="match status" value="1"/>
</dbReference>
<evidence type="ECO:0000256" key="11">
    <source>
        <dbReference type="ARBA" id="ARBA00022989"/>
    </source>
</evidence>
<reference evidence="24 25" key="1">
    <citation type="journal article" date="2014" name="ISME J.">
        <title>Ecophysiology of Thioploca ingrica as revealed by the complete genome sequence supplemented with proteomic evidence.</title>
        <authorList>
            <person name="Kojima H."/>
            <person name="Ogura Y."/>
            <person name="Yamamoto N."/>
            <person name="Togashi T."/>
            <person name="Mori H."/>
            <person name="Watanabe T."/>
            <person name="Nemoto F."/>
            <person name="Kurokawa K."/>
            <person name="Hayashi T."/>
            <person name="Fukui M."/>
        </authorList>
    </citation>
    <scope>NUCLEOTIDE SEQUENCE [LARGE SCALE GENOMIC DNA]</scope>
</reference>
<evidence type="ECO:0000259" key="23">
    <source>
        <dbReference type="PROSITE" id="PS50894"/>
    </source>
</evidence>
<dbReference type="GO" id="GO:0005524">
    <property type="term" value="F:ATP binding"/>
    <property type="evidence" value="ECO:0007669"/>
    <property type="project" value="UniProtKB-KW"/>
</dbReference>
<evidence type="ECO:0000256" key="13">
    <source>
        <dbReference type="ARBA" id="ARBA00023136"/>
    </source>
</evidence>
<evidence type="ECO:0000313" key="25">
    <source>
        <dbReference type="Proteomes" id="UP000031623"/>
    </source>
</evidence>
<dbReference type="Proteomes" id="UP000031623">
    <property type="component" value="Chromosome"/>
</dbReference>
<dbReference type="PANTHER" id="PTHR45339">
    <property type="entry name" value="HYBRID SIGNAL TRANSDUCTION HISTIDINE KINASE J"/>
    <property type="match status" value="1"/>
</dbReference>
<keyword evidence="10" id="KW-0067">ATP-binding</keyword>
<dbReference type="PRINTS" id="PR00344">
    <property type="entry name" value="BCTRLSENSOR"/>
</dbReference>
<dbReference type="SMART" id="SM00073">
    <property type="entry name" value="HPT"/>
    <property type="match status" value="1"/>
</dbReference>
<evidence type="ECO:0000256" key="4">
    <source>
        <dbReference type="ARBA" id="ARBA00022475"/>
    </source>
</evidence>
<feature type="domain" description="PAS" evidence="21">
    <location>
        <begin position="316"/>
        <end position="386"/>
    </location>
</feature>
<evidence type="ECO:0000259" key="21">
    <source>
        <dbReference type="PROSITE" id="PS50112"/>
    </source>
</evidence>
<dbReference type="CDD" id="cd00156">
    <property type="entry name" value="REC"/>
    <property type="match status" value="1"/>
</dbReference>
<dbReference type="HOGENOM" id="CLU_240500_0_0_6"/>
<dbReference type="InterPro" id="IPR003018">
    <property type="entry name" value="GAF"/>
</dbReference>
<protein>
    <recommendedName>
        <fullName evidence="15">Sensory/regulatory protein RpfC</fullName>
        <ecNumber evidence="3">2.7.13.3</ecNumber>
    </recommendedName>
</protein>
<feature type="domain" description="Histidine kinase" evidence="19">
    <location>
        <begin position="825"/>
        <end position="1046"/>
    </location>
</feature>
<evidence type="ECO:0000256" key="9">
    <source>
        <dbReference type="ARBA" id="ARBA00022777"/>
    </source>
</evidence>
<dbReference type="SMART" id="SM00448">
    <property type="entry name" value="REC"/>
    <property type="match status" value="3"/>
</dbReference>
<dbReference type="KEGG" id="tig:THII_0331"/>
<dbReference type="EMBL" id="AP014633">
    <property type="protein sequence ID" value="BAP54628.1"/>
    <property type="molecule type" value="Genomic_DNA"/>
</dbReference>
<feature type="domain" description="PAS" evidence="21">
    <location>
        <begin position="457"/>
        <end position="506"/>
    </location>
</feature>
<dbReference type="Pfam" id="PF01627">
    <property type="entry name" value="Hpt"/>
    <property type="match status" value="1"/>
</dbReference>
<name>A0A090AAS8_9GAMM</name>
<evidence type="ECO:0000256" key="18">
    <source>
        <dbReference type="SAM" id="MobiDB-lite"/>
    </source>
</evidence>
<dbReference type="PROSITE" id="PS50113">
    <property type="entry name" value="PAC"/>
    <property type="match status" value="3"/>
</dbReference>
<evidence type="ECO:0000256" key="7">
    <source>
        <dbReference type="ARBA" id="ARBA00022692"/>
    </source>
</evidence>
<dbReference type="PROSITE" id="PS50110">
    <property type="entry name" value="RESPONSE_REGULATORY"/>
    <property type="match status" value="3"/>
</dbReference>
<keyword evidence="11" id="KW-1133">Transmembrane helix</keyword>
<dbReference type="FunFam" id="1.10.287.130:FF:000002">
    <property type="entry name" value="Two-component osmosensing histidine kinase"/>
    <property type="match status" value="1"/>
</dbReference>
<dbReference type="SUPFAM" id="SSF55781">
    <property type="entry name" value="GAF domain-like"/>
    <property type="match status" value="1"/>
</dbReference>
<dbReference type="InterPro" id="IPR005467">
    <property type="entry name" value="His_kinase_dom"/>
</dbReference>
<feature type="domain" description="PAC" evidence="22">
    <location>
        <begin position="390"/>
        <end position="442"/>
    </location>
</feature>
<keyword evidence="7" id="KW-0812">Transmembrane</keyword>
<dbReference type="EC" id="2.7.13.3" evidence="3"/>
<accession>A0A090AAS8</accession>
<dbReference type="InterPro" id="IPR035965">
    <property type="entry name" value="PAS-like_dom_sf"/>
</dbReference>
<comment type="subunit">
    <text evidence="14">At low DSF concentrations, interacts with RpfF.</text>
</comment>
<dbReference type="InterPro" id="IPR036641">
    <property type="entry name" value="HPT_dom_sf"/>
</dbReference>
<dbReference type="InterPro" id="IPR000014">
    <property type="entry name" value="PAS"/>
</dbReference>
<dbReference type="SMART" id="SM00388">
    <property type="entry name" value="HisKA"/>
    <property type="match status" value="1"/>
</dbReference>
<feature type="domain" description="Response regulatory" evidence="20">
    <location>
        <begin position="1079"/>
        <end position="1200"/>
    </location>
</feature>
<dbReference type="Gene3D" id="1.10.287.130">
    <property type="match status" value="1"/>
</dbReference>
<evidence type="ECO:0000256" key="3">
    <source>
        <dbReference type="ARBA" id="ARBA00012438"/>
    </source>
</evidence>
<dbReference type="FunFam" id="3.30.565.10:FF:000010">
    <property type="entry name" value="Sensor histidine kinase RcsC"/>
    <property type="match status" value="1"/>
</dbReference>
<dbReference type="CDD" id="cd16922">
    <property type="entry name" value="HATPase_EvgS-ArcB-TorS-like"/>
    <property type="match status" value="1"/>
</dbReference>
<evidence type="ECO:0000256" key="15">
    <source>
        <dbReference type="ARBA" id="ARBA00068150"/>
    </source>
</evidence>
<dbReference type="Pfam" id="PF00072">
    <property type="entry name" value="Response_reg"/>
    <property type="match status" value="3"/>
</dbReference>
<dbReference type="Pfam" id="PF02518">
    <property type="entry name" value="HATPase_c"/>
    <property type="match status" value="1"/>
</dbReference>
<feature type="domain" description="PAC" evidence="22">
    <location>
        <begin position="262"/>
        <end position="315"/>
    </location>
</feature>
<dbReference type="CDD" id="cd00082">
    <property type="entry name" value="HisKA"/>
    <property type="match status" value="1"/>
</dbReference>
<feature type="domain" description="Response regulatory" evidence="20">
    <location>
        <begin position="1410"/>
        <end position="1525"/>
    </location>
</feature>
<evidence type="ECO:0000256" key="10">
    <source>
        <dbReference type="ARBA" id="ARBA00022840"/>
    </source>
</evidence>
<dbReference type="InterPro" id="IPR029016">
    <property type="entry name" value="GAF-like_dom_sf"/>
</dbReference>
<dbReference type="SUPFAM" id="SSF47226">
    <property type="entry name" value="Histidine-containing phosphotransfer domain, HPT domain"/>
    <property type="match status" value="1"/>
</dbReference>
<evidence type="ECO:0000256" key="5">
    <source>
        <dbReference type="ARBA" id="ARBA00022553"/>
    </source>
</evidence>
<organism evidence="24 25">
    <name type="scientific">Thioploca ingrica</name>
    <dbReference type="NCBI Taxonomy" id="40754"/>
    <lineage>
        <taxon>Bacteria</taxon>
        <taxon>Pseudomonadati</taxon>
        <taxon>Pseudomonadota</taxon>
        <taxon>Gammaproteobacteria</taxon>
        <taxon>Thiotrichales</taxon>
        <taxon>Thiotrichaceae</taxon>
        <taxon>Thioploca</taxon>
    </lineage>
</organism>
<evidence type="ECO:0000256" key="6">
    <source>
        <dbReference type="ARBA" id="ARBA00022679"/>
    </source>
</evidence>
<comment type="subcellular location">
    <subcellularLocation>
        <location evidence="2">Cell membrane</location>
        <topology evidence="2">Multi-pass membrane protein</topology>
    </subcellularLocation>
</comment>
<dbReference type="OrthoDB" id="9810730at2"/>
<evidence type="ECO:0000259" key="22">
    <source>
        <dbReference type="PROSITE" id="PS50113"/>
    </source>
</evidence>
<feature type="domain" description="Response regulatory" evidence="20">
    <location>
        <begin position="1234"/>
        <end position="1354"/>
    </location>
</feature>
<dbReference type="Pfam" id="PF01590">
    <property type="entry name" value="GAF"/>
    <property type="match status" value="1"/>
</dbReference>
<evidence type="ECO:0000256" key="1">
    <source>
        <dbReference type="ARBA" id="ARBA00000085"/>
    </source>
</evidence>
<dbReference type="SUPFAM" id="SSF55874">
    <property type="entry name" value="ATPase domain of HSP90 chaperone/DNA topoisomerase II/histidine kinase"/>
    <property type="match status" value="1"/>
</dbReference>
<evidence type="ECO:0000256" key="16">
    <source>
        <dbReference type="PROSITE-ProRule" id="PRU00110"/>
    </source>
</evidence>
<dbReference type="CDD" id="cd00088">
    <property type="entry name" value="HPT"/>
    <property type="match status" value="1"/>
</dbReference>
<dbReference type="Pfam" id="PF13426">
    <property type="entry name" value="PAS_9"/>
    <property type="match status" value="3"/>
</dbReference>
<keyword evidence="9" id="KW-0418">Kinase</keyword>
<dbReference type="InterPro" id="IPR013655">
    <property type="entry name" value="PAS_fold_3"/>
</dbReference>
<dbReference type="Pfam" id="PF00512">
    <property type="entry name" value="HisKA"/>
    <property type="match status" value="1"/>
</dbReference>
<feature type="modified residue" description="4-aspartylphosphate" evidence="17">
    <location>
        <position position="1283"/>
    </location>
</feature>
<dbReference type="InterPro" id="IPR004358">
    <property type="entry name" value="Sig_transdc_His_kin-like_C"/>
</dbReference>
<dbReference type="InterPro" id="IPR001789">
    <property type="entry name" value="Sig_transdc_resp-reg_receiver"/>
</dbReference>
<dbReference type="SUPFAM" id="SSF55785">
    <property type="entry name" value="PYP-like sensor domain (PAS domain)"/>
    <property type="match status" value="5"/>
</dbReference>
<dbReference type="InterPro" id="IPR003594">
    <property type="entry name" value="HATPase_dom"/>
</dbReference>
<dbReference type="Pfam" id="PF13188">
    <property type="entry name" value="PAS_8"/>
    <property type="match status" value="1"/>
</dbReference>
<dbReference type="Gene3D" id="3.30.450.40">
    <property type="match status" value="1"/>
</dbReference>
<keyword evidence="8" id="KW-0547">Nucleotide-binding</keyword>
<dbReference type="InterPro" id="IPR036097">
    <property type="entry name" value="HisK_dim/P_sf"/>
</dbReference>